<accession>K1JW96</accession>
<dbReference type="InterPro" id="IPR043502">
    <property type="entry name" value="DNA/RNA_pol_sf"/>
</dbReference>
<feature type="domain" description="5'-3' exonuclease" evidence="19">
    <location>
        <begin position="2"/>
        <end position="258"/>
    </location>
</feature>
<evidence type="ECO:0000256" key="3">
    <source>
        <dbReference type="ARBA" id="ARBA00012417"/>
    </source>
</evidence>
<dbReference type="FunFam" id="3.40.50.1010:FF:000001">
    <property type="entry name" value="DNA polymerase I"/>
    <property type="match status" value="1"/>
</dbReference>
<keyword evidence="8" id="KW-0540">Nuclease</keyword>
<comment type="subunit">
    <text evidence="2">Single-chain monomer with multiple functions.</text>
</comment>
<dbReference type="OrthoDB" id="9806424at2"/>
<dbReference type="Pfam" id="PF02739">
    <property type="entry name" value="5_3_exonuc_N"/>
    <property type="match status" value="1"/>
</dbReference>
<dbReference type="InterPro" id="IPR054690">
    <property type="entry name" value="DNA_polI_exonuclease"/>
</dbReference>
<protein>
    <recommendedName>
        <fullName evidence="4 16">DNA polymerase I</fullName>
        <ecNumber evidence="3 16">2.7.7.7</ecNumber>
    </recommendedName>
</protein>
<gene>
    <name evidence="17" type="primary">polA</name>
    <name evidence="21" type="ORF">HMPREF9465_01598</name>
</gene>
<dbReference type="SMART" id="SM00279">
    <property type="entry name" value="HhH2"/>
    <property type="match status" value="1"/>
</dbReference>
<dbReference type="FunFam" id="1.20.1060.10:FF:000001">
    <property type="entry name" value="DNA polymerase I"/>
    <property type="match status" value="1"/>
</dbReference>
<dbReference type="InterPro" id="IPR002562">
    <property type="entry name" value="3'-5'_exonuclease_dom"/>
</dbReference>
<dbReference type="CDD" id="cd09898">
    <property type="entry name" value="H3TH_53EXO"/>
    <property type="match status" value="1"/>
</dbReference>
<dbReference type="InterPro" id="IPR036279">
    <property type="entry name" value="5-3_exonuclease_C_sf"/>
</dbReference>
<keyword evidence="7 17" id="KW-0235">DNA replication</keyword>
<dbReference type="Gene3D" id="1.10.150.20">
    <property type="entry name" value="5' to 3' exonuclease, C-terminal subdomain"/>
    <property type="match status" value="2"/>
</dbReference>
<keyword evidence="9 17" id="KW-0227">DNA damage</keyword>
<evidence type="ECO:0000256" key="10">
    <source>
        <dbReference type="ARBA" id="ARBA00022801"/>
    </source>
</evidence>
<evidence type="ECO:0000313" key="22">
    <source>
        <dbReference type="Proteomes" id="UP000005835"/>
    </source>
</evidence>
<dbReference type="AlphaFoldDB" id="K1JW96"/>
<dbReference type="InterPro" id="IPR018320">
    <property type="entry name" value="DNA_polymerase_1"/>
</dbReference>
<evidence type="ECO:0000256" key="8">
    <source>
        <dbReference type="ARBA" id="ARBA00022722"/>
    </source>
</evidence>
<dbReference type="Pfam" id="PF00476">
    <property type="entry name" value="DNA_pol_A"/>
    <property type="match status" value="1"/>
</dbReference>
<evidence type="ECO:0000256" key="7">
    <source>
        <dbReference type="ARBA" id="ARBA00022705"/>
    </source>
</evidence>
<feature type="domain" description="DNA-directed DNA polymerase family A palm" evidence="20">
    <location>
        <begin position="705"/>
        <end position="911"/>
    </location>
</feature>
<dbReference type="PANTHER" id="PTHR10133">
    <property type="entry name" value="DNA POLYMERASE I"/>
    <property type="match status" value="1"/>
</dbReference>
<keyword evidence="5 17" id="KW-0808">Transferase</keyword>
<dbReference type="SUPFAM" id="SSF88723">
    <property type="entry name" value="PIN domain-like"/>
    <property type="match status" value="1"/>
</dbReference>
<reference evidence="21 22" key="1">
    <citation type="submission" date="2012-05" db="EMBL/GenBank/DDBJ databases">
        <title>The Genome Sequence of Sutterella wadsworthensis 2_1_59BFAA.</title>
        <authorList>
            <consortium name="The Broad Institute Genome Sequencing Platform"/>
            <person name="Earl A."/>
            <person name="Ward D."/>
            <person name="Feldgarden M."/>
            <person name="Gevers D."/>
            <person name="Daigneault M."/>
            <person name="Strauss J."/>
            <person name="Allen-Vercoe E."/>
            <person name="Walker B."/>
            <person name="Young S.K."/>
            <person name="Zeng Q."/>
            <person name="Gargeya S."/>
            <person name="Fitzgerald M."/>
            <person name="Haas B."/>
            <person name="Abouelleil A."/>
            <person name="Alvarado L."/>
            <person name="Arachchi H.M."/>
            <person name="Berlin A.M."/>
            <person name="Chapman S.B."/>
            <person name="Goldberg J."/>
            <person name="Griggs A."/>
            <person name="Gujja S."/>
            <person name="Hansen M."/>
            <person name="Howarth C."/>
            <person name="Imamovic A."/>
            <person name="Larimer J."/>
            <person name="McCowen C."/>
            <person name="Montmayeur A."/>
            <person name="Murphy C."/>
            <person name="Neiman D."/>
            <person name="Pearson M."/>
            <person name="Priest M."/>
            <person name="Roberts A."/>
            <person name="Saif S."/>
            <person name="Shea T."/>
            <person name="Sisk P."/>
            <person name="Sykes S."/>
            <person name="Wortman J."/>
            <person name="Nusbaum C."/>
            <person name="Birren B."/>
        </authorList>
    </citation>
    <scope>NUCLEOTIDE SEQUENCE [LARGE SCALE GENOMIC DNA]</scope>
    <source>
        <strain evidence="21 22">2_1_59BFAA</strain>
    </source>
</reference>
<dbReference type="GO" id="GO:0003677">
    <property type="term" value="F:DNA binding"/>
    <property type="evidence" value="ECO:0007669"/>
    <property type="project" value="UniProtKB-UniRule"/>
</dbReference>
<evidence type="ECO:0000256" key="5">
    <source>
        <dbReference type="ARBA" id="ARBA00022679"/>
    </source>
</evidence>
<keyword evidence="12 17" id="KW-0239">DNA-directed DNA polymerase</keyword>
<dbReference type="STRING" id="742823.HMPREF9465_01598"/>
<evidence type="ECO:0000256" key="4">
    <source>
        <dbReference type="ARBA" id="ARBA00020311"/>
    </source>
</evidence>
<dbReference type="Gene3D" id="1.20.1060.10">
    <property type="entry name" value="Taq DNA Polymerase, Chain T, domain 4"/>
    <property type="match status" value="1"/>
</dbReference>
<dbReference type="InterPro" id="IPR019760">
    <property type="entry name" value="DNA-dir_DNA_pol_A_CS"/>
</dbReference>
<evidence type="ECO:0000256" key="16">
    <source>
        <dbReference type="NCBIfam" id="TIGR00593"/>
    </source>
</evidence>
<keyword evidence="13 17" id="KW-0238">DNA-binding</keyword>
<organism evidence="21 22">
    <name type="scientific">Sutterella wadsworthensis 2_1_59BFAA</name>
    <dbReference type="NCBI Taxonomy" id="742823"/>
    <lineage>
        <taxon>Bacteria</taxon>
        <taxon>Pseudomonadati</taxon>
        <taxon>Pseudomonadota</taxon>
        <taxon>Betaproteobacteria</taxon>
        <taxon>Burkholderiales</taxon>
        <taxon>Sutterellaceae</taxon>
        <taxon>Sutterella</taxon>
    </lineage>
</organism>
<dbReference type="PROSITE" id="PS00447">
    <property type="entry name" value="DNA_POLYMERASE_A"/>
    <property type="match status" value="1"/>
</dbReference>
<keyword evidence="14 17" id="KW-0234">DNA repair</keyword>
<dbReference type="EC" id="2.7.7.7" evidence="3 16"/>
<comment type="catalytic activity">
    <reaction evidence="15 17">
        <text>DNA(n) + a 2'-deoxyribonucleoside 5'-triphosphate = DNA(n+1) + diphosphate</text>
        <dbReference type="Rhea" id="RHEA:22508"/>
        <dbReference type="Rhea" id="RHEA-COMP:17339"/>
        <dbReference type="Rhea" id="RHEA-COMP:17340"/>
        <dbReference type="ChEBI" id="CHEBI:33019"/>
        <dbReference type="ChEBI" id="CHEBI:61560"/>
        <dbReference type="ChEBI" id="CHEBI:173112"/>
        <dbReference type="EC" id="2.7.7.7"/>
    </reaction>
</comment>
<dbReference type="SMART" id="SM00482">
    <property type="entry name" value="POLAc"/>
    <property type="match status" value="1"/>
</dbReference>
<dbReference type="InterPro" id="IPR029060">
    <property type="entry name" value="PIN-like_dom_sf"/>
</dbReference>
<dbReference type="Gene3D" id="3.40.50.1010">
    <property type="entry name" value="5'-nuclease"/>
    <property type="match status" value="1"/>
</dbReference>
<dbReference type="RefSeq" id="WP_005435851.1">
    <property type="nucleotide sequence ID" value="NZ_JH815517.1"/>
</dbReference>
<keyword evidence="10" id="KW-0378">Hydrolase</keyword>
<dbReference type="InterPro" id="IPR008918">
    <property type="entry name" value="HhH2"/>
</dbReference>
<dbReference type="CDD" id="cd08637">
    <property type="entry name" value="DNA_pol_A_pol_I_C"/>
    <property type="match status" value="1"/>
</dbReference>
<dbReference type="SMART" id="SM00474">
    <property type="entry name" value="35EXOc"/>
    <property type="match status" value="1"/>
</dbReference>
<evidence type="ECO:0000256" key="17">
    <source>
        <dbReference type="RuleBase" id="RU004460"/>
    </source>
</evidence>
<dbReference type="Proteomes" id="UP000005835">
    <property type="component" value="Unassembled WGS sequence"/>
</dbReference>
<sequence length="947" mass="102667">MSKILLIDGSNYLFRAFHGLPDLRTSSGEPTGAVRGFLGMLGKVWALAKPDHAVIIFDAQGKNFRHEMFPEYKSNRPPMPDDLRVQIEPLHGILKDLGWPVVSVPGVEADDVIATIAEKARAAGMKSIIATGDKDMAQLVDDDIVLINTMNVKFYDREGVIEKYGVPPERIVDYLSLMGDKVDNVPGIEKCGPKTAAKWIAEYGDLEGVKAHAGEVKGKAGEYLRAGLAFLDDARRLTTICRTVKLPEGCVPEALVVKPADPDAVSAFCRRWEMSLSTLKRAAPSGIGASAEPAATGTAEPDDLGGLFSREAFAAEALAAKPAPKPAPAKKAAPAAPVMQVSFSPALVERPDELPVTEIADRMTLELFAGRLLDESRAMPVALTMLWDGDARHAEPAALGVALSIKDVFVIRFTEELPVAHVMDVMRPWLEGSAAKVAHDAKTLAHVFLAQGVRLGGMLHDTMLMSYVLEAHLKHELPLLAARSLARSIPTRESVVGKGAKAIAAKDADPKAVVELLGEEAAAIRALHAVLMTRLDLEDGLMAIYETLEQPLIGVLGRMEEAGVALDDFRLSQQSEALTVRIDGLVADAYKAAGHEFNLSSPKQLAQVLFTELGLPSSKKTGTGTPSTDEEVLTELALDYPLPKLILEHRRLTKLKSTYLDKLPRMVDPKDGRVHTTFGQAVAVTGRLASSDPNLQNIPVRTDEGRAVREAFVAESGNVIISADYSQIELRIMAHLSQDKGLLDAFARGEDIHRATAAEVFGRKPEEVTADERRMAKVINFGLIYGMSAFGLAQNLGIERRMAAHYIDEYFARYPGVRVYMDAKRAEAHERGYVETAFGRRLWIPEIASSRKPVQAAAERAAINAPMQGTAADLIKKAMIAVDAWLRAEGLRSRLVLQVHDELILEAPVEEAELVRRKVPELMAAVASLSVPLVAEVGMGDSWGAAH</sequence>
<dbReference type="HOGENOM" id="CLU_004675_0_0_4"/>
<dbReference type="InterPro" id="IPR012337">
    <property type="entry name" value="RNaseH-like_sf"/>
</dbReference>
<dbReference type="GO" id="GO:0008409">
    <property type="term" value="F:5'-3' exonuclease activity"/>
    <property type="evidence" value="ECO:0007669"/>
    <property type="project" value="InterPro"/>
</dbReference>
<keyword evidence="11" id="KW-0269">Exonuclease</keyword>
<evidence type="ECO:0000256" key="2">
    <source>
        <dbReference type="ARBA" id="ARBA00011541"/>
    </source>
</evidence>
<dbReference type="CDD" id="cd09859">
    <property type="entry name" value="PIN_53EXO"/>
    <property type="match status" value="1"/>
</dbReference>
<dbReference type="SUPFAM" id="SSF53098">
    <property type="entry name" value="Ribonuclease H-like"/>
    <property type="match status" value="1"/>
</dbReference>
<dbReference type="Gene3D" id="3.30.420.10">
    <property type="entry name" value="Ribonuclease H-like superfamily/Ribonuclease H"/>
    <property type="match status" value="1"/>
</dbReference>
<dbReference type="InterPro" id="IPR036397">
    <property type="entry name" value="RNaseH_sf"/>
</dbReference>
<dbReference type="NCBIfam" id="TIGR00593">
    <property type="entry name" value="pola"/>
    <property type="match status" value="1"/>
</dbReference>
<dbReference type="GO" id="GO:0006302">
    <property type="term" value="P:double-strand break repair"/>
    <property type="evidence" value="ECO:0007669"/>
    <property type="project" value="TreeGrafter"/>
</dbReference>
<dbReference type="SUPFAM" id="SSF47807">
    <property type="entry name" value="5' to 3' exonuclease, C-terminal subdomain"/>
    <property type="match status" value="1"/>
</dbReference>
<proteinExistence type="inferred from homology"/>
<keyword evidence="6 17" id="KW-0548">Nucleotidyltransferase</keyword>
<evidence type="ECO:0000256" key="12">
    <source>
        <dbReference type="ARBA" id="ARBA00022932"/>
    </source>
</evidence>
<dbReference type="InterPro" id="IPR020046">
    <property type="entry name" value="5-3_exonucl_a-hlix_arch_N"/>
</dbReference>
<dbReference type="GO" id="GO:0006261">
    <property type="term" value="P:DNA-templated DNA replication"/>
    <property type="evidence" value="ECO:0007669"/>
    <property type="project" value="UniProtKB-UniRule"/>
</dbReference>
<dbReference type="Pfam" id="PF01367">
    <property type="entry name" value="5_3_exonuc"/>
    <property type="match status" value="1"/>
</dbReference>
<keyword evidence="22" id="KW-1185">Reference proteome</keyword>
<comment type="similarity">
    <text evidence="1 17">Belongs to the DNA polymerase type-A family.</text>
</comment>
<dbReference type="InterPro" id="IPR002421">
    <property type="entry name" value="5-3_exonuclease"/>
</dbReference>
<dbReference type="PANTHER" id="PTHR10133:SF27">
    <property type="entry name" value="DNA POLYMERASE NU"/>
    <property type="match status" value="1"/>
</dbReference>
<evidence type="ECO:0000256" key="15">
    <source>
        <dbReference type="ARBA" id="ARBA00049244"/>
    </source>
</evidence>
<dbReference type="InterPro" id="IPR001098">
    <property type="entry name" value="DNA-dir_DNA_pol_A_palm_dom"/>
</dbReference>
<feature type="domain" description="3'-5' exonuclease" evidence="18">
    <location>
        <begin position="356"/>
        <end position="536"/>
    </location>
</feature>
<name>K1JW96_9BURK</name>
<dbReference type="PATRIC" id="fig|742823.3.peg.1591"/>
<evidence type="ECO:0000256" key="13">
    <source>
        <dbReference type="ARBA" id="ARBA00023125"/>
    </source>
</evidence>
<evidence type="ECO:0000256" key="1">
    <source>
        <dbReference type="ARBA" id="ARBA00007705"/>
    </source>
</evidence>
<dbReference type="FunFam" id="1.10.150.20:FF:000002">
    <property type="entry name" value="DNA polymerase I"/>
    <property type="match status" value="1"/>
</dbReference>
<dbReference type="EMBL" id="ADMG01000035">
    <property type="protein sequence ID" value="EKB30908.1"/>
    <property type="molecule type" value="Genomic_DNA"/>
</dbReference>
<dbReference type="SMART" id="SM00475">
    <property type="entry name" value="53EXOc"/>
    <property type="match status" value="1"/>
</dbReference>
<dbReference type="PRINTS" id="PR00868">
    <property type="entry name" value="DNAPOLI"/>
</dbReference>
<dbReference type="eggNOG" id="COG0749">
    <property type="taxonomic scope" value="Bacteria"/>
</dbReference>
<dbReference type="GO" id="GO:0008408">
    <property type="term" value="F:3'-5' exonuclease activity"/>
    <property type="evidence" value="ECO:0007669"/>
    <property type="project" value="InterPro"/>
</dbReference>
<dbReference type="GO" id="GO:0003887">
    <property type="term" value="F:DNA-directed DNA polymerase activity"/>
    <property type="evidence" value="ECO:0007669"/>
    <property type="project" value="UniProtKB-UniRule"/>
</dbReference>
<evidence type="ECO:0000256" key="6">
    <source>
        <dbReference type="ARBA" id="ARBA00022695"/>
    </source>
</evidence>
<evidence type="ECO:0000313" key="21">
    <source>
        <dbReference type="EMBL" id="EKB30908.1"/>
    </source>
</evidence>
<evidence type="ECO:0000256" key="9">
    <source>
        <dbReference type="ARBA" id="ARBA00022763"/>
    </source>
</evidence>
<evidence type="ECO:0000256" key="14">
    <source>
        <dbReference type="ARBA" id="ARBA00023204"/>
    </source>
</evidence>
<evidence type="ECO:0000259" key="19">
    <source>
        <dbReference type="SMART" id="SM00475"/>
    </source>
</evidence>
<evidence type="ECO:0000259" key="18">
    <source>
        <dbReference type="SMART" id="SM00474"/>
    </source>
</evidence>
<dbReference type="InterPro" id="IPR002298">
    <property type="entry name" value="DNA_polymerase_A"/>
</dbReference>
<evidence type="ECO:0000256" key="11">
    <source>
        <dbReference type="ARBA" id="ARBA00022839"/>
    </source>
</evidence>
<dbReference type="SUPFAM" id="SSF56672">
    <property type="entry name" value="DNA/RNA polymerases"/>
    <property type="match status" value="1"/>
</dbReference>
<dbReference type="Gene3D" id="3.30.70.370">
    <property type="match status" value="1"/>
</dbReference>
<dbReference type="NCBIfam" id="NF004397">
    <property type="entry name" value="PRK05755.1"/>
    <property type="match status" value="1"/>
</dbReference>
<evidence type="ECO:0000259" key="20">
    <source>
        <dbReference type="SMART" id="SM00482"/>
    </source>
</evidence>
<dbReference type="Pfam" id="PF22619">
    <property type="entry name" value="DNA_polI_exo1"/>
    <property type="match status" value="1"/>
</dbReference>
<dbReference type="InterPro" id="IPR020045">
    <property type="entry name" value="DNA_polI_H3TH"/>
</dbReference>
<comment type="caution">
    <text evidence="21">The sequence shown here is derived from an EMBL/GenBank/DDBJ whole genome shotgun (WGS) entry which is preliminary data.</text>
</comment>
<dbReference type="FunFam" id="1.10.150.20:FF:000003">
    <property type="entry name" value="DNA polymerase I"/>
    <property type="match status" value="1"/>
</dbReference>